<name>A0ABQ9ETJ0_TEGGR</name>
<comment type="caution">
    <text evidence="1">The sequence shown here is derived from an EMBL/GenBank/DDBJ whole genome shotgun (WGS) entry which is preliminary data.</text>
</comment>
<proteinExistence type="predicted"/>
<gene>
    <name evidence="1" type="ORF">KUTeg_015761</name>
</gene>
<evidence type="ECO:0008006" key="3">
    <source>
        <dbReference type="Google" id="ProtNLM"/>
    </source>
</evidence>
<organism evidence="1 2">
    <name type="scientific">Tegillarca granosa</name>
    <name type="common">Malaysian cockle</name>
    <name type="synonym">Anadara granosa</name>
    <dbReference type="NCBI Taxonomy" id="220873"/>
    <lineage>
        <taxon>Eukaryota</taxon>
        <taxon>Metazoa</taxon>
        <taxon>Spiralia</taxon>
        <taxon>Lophotrochozoa</taxon>
        <taxon>Mollusca</taxon>
        <taxon>Bivalvia</taxon>
        <taxon>Autobranchia</taxon>
        <taxon>Pteriomorphia</taxon>
        <taxon>Arcoida</taxon>
        <taxon>Arcoidea</taxon>
        <taxon>Arcidae</taxon>
        <taxon>Tegillarca</taxon>
    </lineage>
</organism>
<dbReference type="SUPFAM" id="SSF57850">
    <property type="entry name" value="RING/U-box"/>
    <property type="match status" value="1"/>
</dbReference>
<dbReference type="Pfam" id="PF22191">
    <property type="entry name" value="IBR_1"/>
    <property type="match status" value="1"/>
</dbReference>
<keyword evidence="2" id="KW-1185">Reference proteome</keyword>
<accession>A0ABQ9ETJ0</accession>
<sequence>MAHILQEEEANREYVRTLLRTCPRKEIIGLTGCPSVRACPNCKALIEHTQACKQMDCMSCHTKFCFICLRIAVGGKYQCGSYNNKCEIAPIQNVD</sequence>
<evidence type="ECO:0000313" key="1">
    <source>
        <dbReference type="EMBL" id="KAJ8306720.1"/>
    </source>
</evidence>
<dbReference type="Proteomes" id="UP001217089">
    <property type="component" value="Unassembled WGS sequence"/>
</dbReference>
<evidence type="ECO:0000313" key="2">
    <source>
        <dbReference type="Proteomes" id="UP001217089"/>
    </source>
</evidence>
<reference evidence="1 2" key="1">
    <citation type="submission" date="2022-12" db="EMBL/GenBank/DDBJ databases">
        <title>Chromosome-level genome of Tegillarca granosa.</title>
        <authorList>
            <person name="Kim J."/>
        </authorList>
    </citation>
    <scope>NUCLEOTIDE SEQUENCE [LARGE SCALE GENOMIC DNA]</scope>
    <source>
        <strain evidence="1">Teg-2019</strain>
        <tissue evidence="1">Adductor muscle</tissue>
    </source>
</reference>
<protein>
    <recommendedName>
        <fullName evidence="3">RBR-type E3 ubiquitin transferase</fullName>
    </recommendedName>
</protein>
<dbReference type="EMBL" id="JARBDR010000811">
    <property type="protein sequence ID" value="KAJ8306720.1"/>
    <property type="molecule type" value="Genomic_DNA"/>
</dbReference>
<dbReference type="Gene3D" id="1.20.120.1750">
    <property type="match status" value="1"/>
</dbReference>